<dbReference type="Proteomes" id="UP001174909">
    <property type="component" value="Unassembled WGS sequence"/>
</dbReference>
<dbReference type="AlphaFoldDB" id="A0AA35WRW4"/>
<dbReference type="EMBL" id="CASHTH010002056">
    <property type="protein sequence ID" value="CAI8024177.1"/>
    <property type="molecule type" value="Genomic_DNA"/>
</dbReference>
<evidence type="ECO:0000256" key="1">
    <source>
        <dbReference type="SAM" id="Phobius"/>
    </source>
</evidence>
<protein>
    <submittedName>
        <fullName evidence="2">Adhesion G-protein coupled receptor V1</fullName>
    </submittedName>
</protein>
<reference evidence="2" key="1">
    <citation type="submission" date="2023-03" db="EMBL/GenBank/DDBJ databases">
        <authorList>
            <person name="Steffen K."/>
            <person name="Cardenas P."/>
        </authorList>
    </citation>
    <scope>NUCLEOTIDE SEQUENCE</scope>
</reference>
<organism evidence="2 3">
    <name type="scientific">Geodia barretti</name>
    <name type="common">Barrett's horny sponge</name>
    <dbReference type="NCBI Taxonomy" id="519541"/>
    <lineage>
        <taxon>Eukaryota</taxon>
        <taxon>Metazoa</taxon>
        <taxon>Porifera</taxon>
        <taxon>Demospongiae</taxon>
        <taxon>Heteroscleromorpha</taxon>
        <taxon>Tetractinellida</taxon>
        <taxon>Astrophorina</taxon>
        <taxon>Geodiidae</taxon>
        <taxon>Geodia</taxon>
    </lineage>
</organism>
<accession>A0AA35WRW4</accession>
<gene>
    <name evidence="2" type="ORF">GBAR_LOCUS14060</name>
</gene>
<keyword evidence="1" id="KW-1133">Transmembrane helix</keyword>
<keyword evidence="1" id="KW-0472">Membrane</keyword>
<comment type="caution">
    <text evidence="2">The sequence shown here is derived from an EMBL/GenBank/DDBJ whole genome shotgun (WGS) entry which is preliminary data.</text>
</comment>
<keyword evidence="1" id="KW-0812">Transmembrane</keyword>
<feature type="transmembrane region" description="Helical" evidence="1">
    <location>
        <begin position="35"/>
        <end position="56"/>
    </location>
</feature>
<keyword evidence="2" id="KW-0675">Receptor</keyword>
<evidence type="ECO:0000313" key="2">
    <source>
        <dbReference type="EMBL" id="CAI8024177.1"/>
    </source>
</evidence>
<name>A0AA35WRW4_GEOBA</name>
<keyword evidence="3" id="KW-1185">Reference proteome</keyword>
<proteinExistence type="predicted"/>
<sequence length="154" mass="18037">MIKVDKYHHKFFQSFSSRSSSCYTPEFSVSLVSTLLPVVLAMLATIAFLSHSCVYWSRWEDFHNMYLDSFNKTEIPLLLMFFAMVFLSGVGAYVHLYVREVYTFGIFVTLEFFQGLYTLVVYVFLSWHTLTRKHKKYGIDDEVEPILPSRTRAP</sequence>
<evidence type="ECO:0000313" key="3">
    <source>
        <dbReference type="Proteomes" id="UP001174909"/>
    </source>
</evidence>
<feature type="transmembrane region" description="Helical" evidence="1">
    <location>
        <begin position="77"/>
        <end position="98"/>
    </location>
</feature>
<feature type="transmembrane region" description="Helical" evidence="1">
    <location>
        <begin position="104"/>
        <end position="125"/>
    </location>
</feature>